<proteinExistence type="predicted"/>
<organism evidence="1 2">
    <name type="scientific">Leptolyngbya boryana NIES-2135</name>
    <dbReference type="NCBI Taxonomy" id="1973484"/>
    <lineage>
        <taxon>Bacteria</taxon>
        <taxon>Bacillati</taxon>
        <taxon>Cyanobacteriota</taxon>
        <taxon>Cyanophyceae</taxon>
        <taxon>Leptolyngbyales</taxon>
        <taxon>Leptolyngbyaceae</taxon>
        <taxon>Leptolyngbya group</taxon>
        <taxon>Leptolyngbya</taxon>
    </lineage>
</organism>
<dbReference type="AlphaFoldDB" id="A0A1Z4JMT0"/>
<accession>A0A1Z4JMT0</accession>
<evidence type="ECO:0000313" key="2">
    <source>
        <dbReference type="Proteomes" id="UP000217895"/>
    </source>
</evidence>
<keyword evidence="2" id="KW-1185">Reference proteome</keyword>
<dbReference type="EMBL" id="AP018203">
    <property type="protein sequence ID" value="BAY58052.1"/>
    <property type="molecule type" value="Genomic_DNA"/>
</dbReference>
<dbReference type="Proteomes" id="UP000217895">
    <property type="component" value="Chromosome"/>
</dbReference>
<reference evidence="1 2" key="1">
    <citation type="submission" date="2017-06" db="EMBL/GenBank/DDBJ databases">
        <title>Genome sequencing of cyanobaciteial culture collection at National Institute for Environmental Studies (NIES).</title>
        <authorList>
            <person name="Hirose Y."/>
            <person name="Shimura Y."/>
            <person name="Fujisawa T."/>
            <person name="Nakamura Y."/>
            <person name="Kawachi M."/>
        </authorList>
    </citation>
    <scope>NUCLEOTIDE SEQUENCE [LARGE SCALE GENOMIC DNA]</scope>
    <source>
        <strain evidence="1 2">NIES-2135</strain>
    </source>
</reference>
<protein>
    <submittedName>
        <fullName evidence="1">Uncharacterized protein</fullName>
    </submittedName>
</protein>
<gene>
    <name evidence="1" type="ORF">NIES2135_49250</name>
</gene>
<name>A0A1Z4JMT0_LEPBY</name>
<evidence type="ECO:0000313" key="1">
    <source>
        <dbReference type="EMBL" id="BAY58052.1"/>
    </source>
</evidence>
<sequence length="81" mass="9112">MMKAIETTATLTETGQLILDEPLNLAQICRVRVIILVAEPEEDLEDTSIEEIREGLYQGWQNVLAGSTKPVSQLWENIDID</sequence>